<dbReference type="Proteomes" id="UP000004263">
    <property type="component" value="Unassembled WGS sequence"/>
</dbReference>
<sequence length="238" mass="27000">MRIVSYAILSDYYMFSGLEGDSRYNREIESGIKQFDSHLDEITASSAPTSKLDGVAKVVKSWQEYKKLLEVNRADFLTQGYANARLVDELSKNAVTLNEELQNLYDNLKQSSDFPISSQTELTRQMGIIIQTLTAEYAARSTSSLGQVMVIKINEGGMEKQAAQFDKLLAQLKTNTDKDKSIYRSLDQVEVKWEFINKSIFNYNENAVPFVISTYGDRIAQNLVSIGDHYNRSMQAKK</sequence>
<accession>Q1N4S4</accession>
<proteinExistence type="predicted"/>
<organism evidence="1 2">
    <name type="scientific">Bermanella marisrubri</name>
    <dbReference type="NCBI Taxonomy" id="207949"/>
    <lineage>
        <taxon>Bacteria</taxon>
        <taxon>Pseudomonadati</taxon>
        <taxon>Pseudomonadota</taxon>
        <taxon>Gammaproteobacteria</taxon>
        <taxon>Oceanospirillales</taxon>
        <taxon>Oceanospirillaceae</taxon>
        <taxon>Bermanella</taxon>
    </lineage>
</organism>
<reference evidence="1 2" key="1">
    <citation type="submission" date="2006-03" db="EMBL/GenBank/DDBJ databases">
        <authorList>
            <person name="Pinhassi J."/>
            <person name="Pedros-Alio C."/>
            <person name="Ferriera S."/>
            <person name="Johnson J."/>
            <person name="Kravitz S."/>
            <person name="Halpern A."/>
            <person name="Remington K."/>
            <person name="Beeson K."/>
            <person name="Tran B."/>
            <person name="Rogers Y.-H."/>
            <person name="Friedman R."/>
            <person name="Venter J.C."/>
        </authorList>
    </citation>
    <scope>NUCLEOTIDE SEQUENCE [LARGE SCALE GENOMIC DNA]</scope>
    <source>
        <strain evidence="1 2">RED65</strain>
    </source>
</reference>
<gene>
    <name evidence="1" type="ORF">RED65_01300</name>
</gene>
<evidence type="ECO:0000313" key="2">
    <source>
        <dbReference type="Proteomes" id="UP000004263"/>
    </source>
</evidence>
<keyword evidence="2" id="KW-1185">Reference proteome</keyword>
<dbReference type="HOGENOM" id="CLU_087891_0_0_6"/>
<dbReference type="AlphaFoldDB" id="Q1N4S4"/>
<protein>
    <submittedName>
        <fullName evidence="1">Uncharacterized protein</fullName>
    </submittedName>
</protein>
<comment type="caution">
    <text evidence="1">The sequence shown here is derived from an EMBL/GenBank/DDBJ whole genome shotgun (WGS) entry which is preliminary data.</text>
</comment>
<dbReference type="EMBL" id="AAQH01000002">
    <property type="protein sequence ID" value="EAT13354.1"/>
    <property type="molecule type" value="Genomic_DNA"/>
</dbReference>
<evidence type="ECO:0000313" key="1">
    <source>
        <dbReference type="EMBL" id="EAT13354.1"/>
    </source>
</evidence>
<name>Q1N4S4_9GAMM</name>